<dbReference type="PANTHER" id="PTHR34064">
    <property type="entry name" value="OS04G0672300 PROTEIN"/>
    <property type="match status" value="1"/>
</dbReference>
<gene>
    <name evidence="2" type="ORF">B296_00039406</name>
</gene>
<evidence type="ECO:0000313" key="2">
    <source>
        <dbReference type="EMBL" id="RRT63518.1"/>
    </source>
</evidence>
<evidence type="ECO:0000313" key="3">
    <source>
        <dbReference type="Proteomes" id="UP000287651"/>
    </source>
</evidence>
<name>A0A426ZHS4_ENSVE</name>
<feature type="region of interest" description="Disordered" evidence="1">
    <location>
        <begin position="24"/>
        <end position="57"/>
    </location>
</feature>
<evidence type="ECO:0000256" key="1">
    <source>
        <dbReference type="SAM" id="MobiDB-lite"/>
    </source>
</evidence>
<dbReference type="EMBL" id="AMZH03006568">
    <property type="protein sequence ID" value="RRT63518.1"/>
    <property type="molecule type" value="Genomic_DNA"/>
</dbReference>
<organism evidence="2 3">
    <name type="scientific">Ensete ventricosum</name>
    <name type="common">Abyssinian banana</name>
    <name type="synonym">Musa ensete</name>
    <dbReference type="NCBI Taxonomy" id="4639"/>
    <lineage>
        <taxon>Eukaryota</taxon>
        <taxon>Viridiplantae</taxon>
        <taxon>Streptophyta</taxon>
        <taxon>Embryophyta</taxon>
        <taxon>Tracheophyta</taxon>
        <taxon>Spermatophyta</taxon>
        <taxon>Magnoliopsida</taxon>
        <taxon>Liliopsida</taxon>
        <taxon>Zingiberales</taxon>
        <taxon>Musaceae</taxon>
        <taxon>Ensete</taxon>
    </lineage>
</organism>
<comment type="caution">
    <text evidence="2">The sequence shown here is derived from an EMBL/GenBank/DDBJ whole genome shotgun (WGS) entry which is preliminary data.</text>
</comment>
<accession>A0A426ZHS4</accession>
<reference evidence="2 3" key="1">
    <citation type="journal article" date="2014" name="Agronomy (Basel)">
        <title>A Draft Genome Sequence for Ensete ventricosum, the Drought-Tolerant Tree Against Hunger.</title>
        <authorList>
            <person name="Harrison J."/>
            <person name="Moore K.A."/>
            <person name="Paszkiewicz K."/>
            <person name="Jones T."/>
            <person name="Grant M."/>
            <person name="Ambacheew D."/>
            <person name="Muzemil S."/>
            <person name="Studholme D.J."/>
        </authorList>
    </citation>
    <scope>NUCLEOTIDE SEQUENCE [LARGE SCALE GENOMIC DNA]</scope>
</reference>
<proteinExistence type="predicted"/>
<dbReference type="PANTHER" id="PTHR34064:SF3">
    <property type="entry name" value="OS04G0672300 PROTEIN"/>
    <property type="match status" value="1"/>
</dbReference>
<dbReference type="Proteomes" id="UP000287651">
    <property type="component" value="Unassembled WGS sequence"/>
</dbReference>
<sequence length="125" mass="13840">MQREVTAVDKAGNVVLDIEGLTQSSDKCSGSPKMTKALSRKGSCRMERRNSEEQDVDDTTKRVVVKVVLSHMEQFKQPLIMNKALVVAPISTNTPLSDAGDGKPRKFIRVTTINPRRILLLFASL</sequence>
<protein>
    <submittedName>
        <fullName evidence="2">Uncharacterized protein</fullName>
    </submittedName>
</protein>
<dbReference type="AlphaFoldDB" id="A0A426ZHS4"/>